<dbReference type="EMBL" id="JANTEZ010000001">
    <property type="protein sequence ID" value="MCS5713463.1"/>
    <property type="molecule type" value="Genomic_DNA"/>
</dbReference>
<name>A0ABT2GB90_9MICO</name>
<dbReference type="Proteomes" id="UP001165580">
    <property type="component" value="Unassembled WGS sequence"/>
</dbReference>
<dbReference type="RefSeq" id="WP_259484993.1">
    <property type="nucleotide sequence ID" value="NZ_JANTEZ010000001.1"/>
</dbReference>
<accession>A0ABT2GB90</accession>
<evidence type="ECO:0000256" key="1">
    <source>
        <dbReference type="SAM" id="MobiDB-lite"/>
    </source>
</evidence>
<feature type="region of interest" description="Disordered" evidence="1">
    <location>
        <begin position="1"/>
        <end position="35"/>
    </location>
</feature>
<keyword evidence="3" id="KW-1185">Reference proteome</keyword>
<reference evidence="2" key="1">
    <citation type="submission" date="2022-08" db="EMBL/GenBank/DDBJ databases">
        <authorList>
            <person name="Deng Y."/>
            <person name="Han X.-F."/>
            <person name="Zhang Y.-Q."/>
        </authorList>
    </citation>
    <scope>NUCLEOTIDE SEQUENCE</scope>
    <source>
        <strain evidence="2">CPCC 205716</strain>
    </source>
</reference>
<protein>
    <submittedName>
        <fullName evidence="2">Uncharacterized protein</fullName>
    </submittedName>
</protein>
<sequence length="95" mass="10101">MIGNAKTTMEATVPTTSPQRTHTRTEPRAENRSQSAVGWRCVQAGLWVASGAQGEPLGIVSENWGRGFAVTTAWGLDLGLHATLPAAKTALEQSR</sequence>
<evidence type="ECO:0000313" key="3">
    <source>
        <dbReference type="Proteomes" id="UP001165580"/>
    </source>
</evidence>
<evidence type="ECO:0000313" key="2">
    <source>
        <dbReference type="EMBL" id="MCS5713463.1"/>
    </source>
</evidence>
<gene>
    <name evidence="2" type="ORF">NVV95_02720</name>
</gene>
<proteinExistence type="predicted"/>
<organism evidence="2 3">
    <name type="scientific">Herbiconiux gentiana</name>
    <dbReference type="NCBI Taxonomy" id="2970912"/>
    <lineage>
        <taxon>Bacteria</taxon>
        <taxon>Bacillati</taxon>
        <taxon>Actinomycetota</taxon>
        <taxon>Actinomycetes</taxon>
        <taxon>Micrococcales</taxon>
        <taxon>Microbacteriaceae</taxon>
        <taxon>Herbiconiux</taxon>
    </lineage>
</organism>
<feature type="compositionally biased region" description="Polar residues" evidence="1">
    <location>
        <begin position="1"/>
        <end position="20"/>
    </location>
</feature>
<comment type="caution">
    <text evidence="2">The sequence shown here is derived from an EMBL/GenBank/DDBJ whole genome shotgun (WGS) entry which is preliminary data.</text>
</comment>